<feature type="compositionally biased region" description="Polar residues" evidence="2">
    <location>
        <begin position="195"/>
        <end position="207"/>
    </location>
</feature>
<dbReference type="PANTHER" id="PTHR24216">
    <property type="entry name" value="PAXILLIN-RELATED"/>
    <property type="match status" value="1"/>
</dbReference>
<feature type="signal peptide" evidence="3">
    <location>
        <begin position="1"/>
        <end position="16"/>
    </location>
</feature>
<feature type="compositionally biased region" description="Polar residues" evidence="2">
    <location>
        <begin position="622"/>
        <end position="642"/>
    </location>
</feature>
<feature type="compositionally biased region" description="Basic and acidic residues" evidence="2">
    <location>
        <begin position="605"/>
        <end position="614"/>
    </location>
</feature>
<evidence type="ECO:0000313" key="5">
    <source>
        <dbReference type="EMBL" id="EGV93160.1"/>
    </source>
</evidence>
<dbReference type="GO" id="GO:0006644">
    <property type="term" value="P:phospholipid metabolic process"/>
    <property type="evidence" value="ECO:0007669"/>
    <property type="project" value="InterPro"/>
</dbReference>
<feature type="region of interest" description="Disordered" evidence="2">
    <location>
        <begin position="318"/>
        <end position="338"/>
    </location>
</feature>
<feature type="region of interest" description="Disordered" evidence="2">
    <location>
        <begin position="260"/>
        <end position="293"/>
    </location>
</feature>
<dbReference type="GO" id="GO:0043542">
    <property type="term" value="P:endothelial cell migration"/>
    <property type="evidence" value="ECO:0007669"/>
    <property type="project" value="TreeGrafter"/>
</dbReference>
<dbReference type="GO" id="GO:0050482">
    <property type="term" value="P:arachidonate secretion"/>
    <property type="evidence" value="ECO:0007669"/>
    <property type="project" value="InterPro"/>
</dbReference>
<feature type="compositionally biased region" description="Polar residues" evidence="2">
    <location>
        <begin position="172"/>
        <end position="183"/>
    </location>
</feature>
<evidence type="ECO:0000313" key="6">
    <source>
        <dbReference type="Proteomes" id="UP000001075"/>
    </source>
</evidence>
<dbReference type="Gene3D" id="1.20.90.10">
    <property type="entry name" value="Phospholipase A2 domain"/>
    <property type="match status" value="1"/>
</dbReference>
<accession>G3GU78</accession>
<proteinExistence type="predicted"/>
<dbReference type="GO" id="GO:0005925">
    <property type="term" value="C:focal adhesion"/>
    <property type="evidence" value="ECO:0007669"/>
    <property type="project" value="UniProtKB-SubCell"/>
</dbReference>
<dbReference type="GO" id="GO:0034446">
    <property type="term" value="P:substrate adhesion-dependent cell spreading"/>
    <property type="evidence" value="ECO:0007669"/>
    <property type="project" value="TreeGrafter"/>
</dbReference>
<reference evidence="6" key="1">
    <citation type="journal article" date="2011" name="Nat. Biotechnol.">
        <title>The genomic sequence of the Chinese hamster ovary (CHO)-K1 cell line.</title>
        <authorList>
            <person name="Xu X."/>
            <person name="Nagarajan H."/>
            <person name="Lewis N.E."/>
            <person name="Pan S."/>
            <person name="Cai Z."/>
            <person name="Liu X."/>
            <person name="Chen W."/>
            <person name="Xie M."/>
            <person name="Wang W."/>
            <person name="Hammond S."/>
            <person name="Andersen M.R."/>
            <person name="Neff N."/>
            <person name="Passarelli B."/>
            <person name="Koh W."/>
            <person name="Fan H.C."/>
            <person name="Wang J."/>
            <person name="Gui Y."/>
            <person name="Lee K.H."/>
            <person name="Betenbaugh M.J."/>
            <person name="Quake S.R."/>
            <person name="Famili I."/>
            <person name="Palsson B.O."/>
            <person name="Wang J."/>
        </authorList>
    </citation>
    <scope>NUCLEOTIDE SEQUENCE [LARGE SCALE GENOMIC DNA]</scope>
    <source>
        <strain evidence="6">CHO K1 cell line</strain>
    </source>
</reference>
<dbReference type="InterPro" id="IPR016090">
    <property type="entry name" value="PLA2-like_dom"/>
</dbReference>
<feature type="compositionally biased region" description="Polar residues" evidence="2">
    <location>
        <begin position="260"/>
        <end position="272"/>
    </location>
</feature>
<evidence type="ECO:0000256" key="2">
    <source>
        <dbReference type="SAM" id="MobiDB-lite"/>
    </source>
</evidence>
<feature type="chain" id="PRO_5003443876" evidence="3">
    <location>
        <begin position="17"/>
        <end position="642"/>
    </location>
</feature>
<dbReference type="eggNOG" id="KOG4087">
    <property type="taxonomic scope" value="Eukaryota"/>
</dbReference>
<dbReference type="GO" id="GO:0007179">
    <property type="term" value="P:transforming growth factor beta receptor signaling pathway"/>
    <property type="evidence" value="ECO:0007669"/>
    <property type="project" value="TreeGrafter"/>
</dbReference>
<feature type="domain" description="Phospholipase A2-like central" evidence="4">
    <location>
        <begin position="23"/>
        <end position="142"/>
    </location>
</feature>
<evidence type="ECO:0000256" key="3">
    <source>
        <dbReference type="SAM" id="SignalP"/>
    </source>
</evidence>
<dbReference type="AlphaFoldDB" id="G3GU78"/>
<dbReference type="Pfam" id="PF03535">
    <property type="entry name" value="Paxillin"/>
    <property type="match status" value="1"/>
</dbReference>
<feature type="region of interest" description="Disordered" evidence="2">
    <location>
        <begin position="549"/>
        <end position="642"/>
    </location>
</feature>
<name>G3GU78_CRIGR</name>
<dbReference type="SUPFAM" id="SSF48619">
    <property type="entry name" value="Phospholipase A2, PLA2"/>
    <property type="match status" value="1"/>
</dbReference>
<dbReference type="InParanoid" id="G3GU78"/>
<dbReference type="STRING" id="10029.G3GU78"/>
<dbReference type="SMART" id="SM00085">
    <property type="entry name" value="PA2c"/>
    <property type="match status" value="1"/>
</dbReference>
<dbReference type="IntAct" id="G3GU78">
    <property type="interactions" value="2"/>
</dbReference>
<comment type="subcellular location">
    <subcellularLocation>
        <location evidence="1">Cell junction</location>
        <location evidence="1">Focal adhesion</location>
    </subcellularLocation>
</comment>
<dbReference type="EMBL" id="JH000026">
    <property type="protein sequence ID" value="EGV93160.1"/>
    <property type="molecule type" value="Genomic_DNA"/>
</dbReference>
<dbReference type="Proteomes" id="UP000001075">
    <property type="component" value="Unassembled WGS sequence"/>
</dbReference>
<dbReference type="PRINTS" id="PR00832">
    <property type="entry name" value="PAXILLIN"/>
</dbReference>
<evidence type="ECO:0000259" key="4">
    <source>
        <dbReference type="SMART" id="SM00085"/>
    </source>
</evidence>
<dbReference type="PANTHER" id="PTHR24216:SF11">
    <property type="entry name" value="PAXILLIN"/>
    <property type="match status" value="1"/>
</dbReference>
<evidence type="ECO:0000256" key="1">
    <source>
        <dbReference type="ARBA" id="ARBA00004246"/>
    </source>
</evidence>
<gene>
    <name evidence="5" type="ORF">I79_001232</name>
</gene>
<dbReference type="InterPro" id="IPR036444">
    <property type="entry name" value="PLipase_A2_dom_sf"/>
</dbReference>
<sequence>MKLLLLVTLLTARAIAQNISLQAVWQFGNAFECILPLPVPTKEYTAYGCYCGLSSWIPFLEDLDPCCRARDNCYAQVDYLGNCALLIRNPYTSSYSYSCSGTEITCSDALLADLESTTSHISKRPVFLSEEPPYSYPTGNHTYQETAVPPPVPPPPSSEALNGTILDPLDQWQPSGSRYTHQQPPSPSPVYSSSAKTSGASNPQDSALCSRAGEEEHVYSFPNKHKSAEPSPTMMSSSLGNNLSELDRLLLELNAVQHNPSGFPAESNSTLGGKTGPLMKEKPKRNGGRGLEDVRPSVESLLDELESSVPSPVPAITVNQGEMSSPQRVTSSQQQTRISASSATRELDELMASLSDFKTSSSAVVLSSQGLLPSSTPFLPITLLHPPPPTKFSHGGHTPMVLNREGNSQVLLPSGAPRRLDLVSLKGTSGTPNSWCPSGEGSQQSFGAKSQAQVRNDLTDSMTKPFQTPLCHTLHPAVSTGSQGPLASYVCSEETVAPVERWPQAVPGSRPEIPPGVTYSIQEGTEPAVMAVDRQAVLPDTWSLTKECGQQERAQSEPEGLESSCPAPANEEQLGGKIPWRGSLGGPTQALENPRNPEGATKATLEARKEEPEFPHAGVMGTPNTSERISTAGQAGSSLCSH</sequence>
<protein>
    <submittedName>
        <fullName evidence="5">Paxillin</fullName>
    </submittedName>
</protein>
<dbReference type="GO" id="GO:0004623">
    <property type="term" value="F:phospholipase A2 activity"/>
    <property type="evidence" value="ECO:0007669"/>
    <property type="project" value="InterPro"/>
</dbReference>
<organism evidence="5 6">
    <name type="scientific">Cricetulus griseus</name>
    <name type="common">Chinese hamster</name>
    <name type="synonym">Cricetulus barabensis griseus</name>
    <dbReference type="NCBI Taxonomy" id="10029"/>
    <lineage>
        <taxon>Eukaryota</taxon>
        <taxon>Metazoa</taxon>
        <taxon>Chordata</taxon>
        <taxon>Craniata</taxon>
        <taxon>Vertebrata</taxon>
        <taxon>Euteleostomi</taxon>
        <taxon>Mammalia</taxon>
        <taxon>Eutheria</taxon>
        <taxon>Euarchontoglires</taxon>
        <taxon>Glires</taxon>
        <taxon>Rodentia</taxon>
        <taxon>Myomorpha</taxon>
        <taxon>Muroidea</taxon>
        <taxon>Cricetidae</taxon>
        <taxon>Cricetinae</taxon>
        <taxon>Cricetulus</taxon>
    </lineage>
</organism>
<feature type="compositionally biased region" description="Pro residues" evidence="2">
    <location>
        <begin position="148"/>
        <end position="157"/>
    </location>
</feature>
<keyword evidence="3" id="KW-0732">Signal</keyword>
<feature type="region of interest" description="Disordered" evidence="2">
    <location>
        <begin position="134"/>
        <end position="240"/>
    </location>
</feature>